<dbReference type="OrthoDB" id="9805504at2"/>
<dbReference type="Pfam" id="PF00565">
    <property type="entry name" value="SNase"/>
    <property type="match status" value="1"/>
</dbReference>
<evidence type="ECO:0000256" key="3">
    <source>
        <dbReference type="ARBA" id="ARBA00022801"/>
    </source>
</evidence>
<organism evidence="5 6">
    <name type="scientific">Tepidicella xavieri</name>
    <dbReference type="NCBI Taxonomy" id="360241"/>
    <lineage>
        <taxon>Bacteria</taxon>
        <taxon>Pseudomonadati</taxon>
        <taxon>Pseudomonadota</taxon>
        <taxon>Betaproteobacteria</taxon>
        <taxon>Burkholderiales</taxon>
        <taxon>Tepidicella</taxon>
    </lineage>
</organism>
<dbReference type="Proteomes" id="UP000295510">
    <property type="component" value="Unassembled WGS sequence"/>
</dbReference>
<dbReference type="InterPro" id="IPR035437">
    <property type="entry name" value="SNase_OB-fold_sf"/>
</dbReference>
<dbReference type="CDD" id="cd00175">
    <property type="entry name" value="SNc"/>
    <property type="match status" value="1"/>
</dbReference>
<dbReference type="RefSeq" id="WP_133595401.1">
    <property type="nucleotide sequence ID" value="NZ_SNYL01000001.1"/>
</dbReference>
<keyword evidence="6" id="KW-1185">Reference proteome</keyword>
<name>A0A4R6UPM7_9BURK</name>
<dbReference type="SMART" id="SM00318">
    <property type="entry name" value="SNc"/>
    <property type="match status" value="1"/>
</dbReference>
<evidence type="ECO:0000256" key="2">
    <source>
        <dbReference type="ARBA" id="ARBA00022759"/>
    </source>
</evidence>
<dbReference type="EMBL" id="SNYL01000001">
    <property type="protein sequence ID" value="TDQ45194.1"/>
    <property type="molecule type" value="Genomic_DNA"/>
</dbReference>
<evidence type="ECO:0000313" key="6">
    <source>
        <dbReference type="Proteomes" id="UP000295510"/>
    </source>
</evidence>
<evidence type="ECO:0000256" key="1">
    <source>
        <dbReference type="ARBA" id="ARBA00022722"/>
    </source>
</evidence>
<evidence type="ECO:0000313" key="5">
    <source>
        <dbReference type="EMBL" id="TDQ45194.1"/>
    </source>
</evidence>
<dbReference type="PANTHER" id="PTHR12302">
    <property type="entry name" value="EBNA2 BINDING PROTEIN P100"/>
    <property type="match status" value="1"/>
</dbReference>
<dbReference type="AlphaFoldDB" id="A0A4R6UPM7"/>
<keyword evidence="3" id="KW-0378">Hydrolase</keyword>
<reference evidence="5 6" key="1">
    <citation type="submission" date="2019-03" db="EMBL/GenBank/DDBJ databases">
        <title>Genomic Encyclopedia of Type Strains, Phase IV (KMG-IV): sequencing the most valuable type-strain genomes for metagenomic binning, comparative biology and taxonomic classification.</title>
        <authorList>
            <person name="Goeker M."/>
        </authorList>
    </citation>
    <scope>NUCLEOTIDE SEQUENCE [LARGE SCALE GENOMIC DNA]</scope>
    <source>
        <strain evidence="5 6">DSM 19605</strain>
    </source>
</reference>
<dbReference type="PANTHER" id="PTHR12302:SF3">
    <property type="entry name" value="SERINE_THREONINE-PROTEIN KINASE 31"/>
    <property type="match status" value="1"/>
</dbReference>
<evidence type="ECO:0000259" key="4">
    <source>
        <dbReference type="PROSITE" id="PS50830"/>
    </source>
</evidence>
<protein>
    <submittedName>
        <fullName evidence="5">Endonuclease YncB(Thermonuclease family)</fullName>
    </submittedName>
</protein>
<keyword evidence="2 5" id="KW-0255">Endonuclease</keyword>
<dbReference type="PROSITE" id="PS50830">
    <property type="entry name" value="TNASE_3"/>
    <property type="match status" value="1"/>
</dbReference>
<dbReference type="InterPro" id="IPR002071">
    <property type="entry name" value="Thermonucl_AS"/>
</dbReference>
<comment type="caution">
    <text evidence="5">The sequence shown here is derived from an EMBL/GenBank/DDBJ whole genome shotgun (WGS) entry which is preliminary data.</text>
</comment>
<dbReference type="SUPFAM" id="SSF50199">
    <property type="entry name" value="Staphylococcal nuclease"/>
    <property type="match status" value="1"/>
</dbReference>
<dbReference type="InterPro" id="IPR016071">
    <property type="entry name" value="Staphylococal_nuclease_OB-fold"/>
</dbReference>
<sequence>MRITARLFGLLLLLLALLAPAVWAEVLVGRVIAVADGDTVTVLDASRQQHRIRLVGIDAPERGQAFGNRARQHLADRVFQREVQVEYDKRDRYGRILGKIVLDGEDINLMMVRDGMAWHYRQFQRDQRPADRTLYADAEREARATGRGLWADAHPLPPWEFRRQNR</sequence>
<dbReference type="Gene3D" id="2.40.50.90">
    <property type="match status" value="1"/>
</dbReference>
<proteinExistence type="predicted"/>
<accession>A0A4R6UPM7</accession>
<dbReference type="GO" id="GO:0003676">
    <property type="term" value="F:nucleic acid binding"/>
    <property type="evidence" value="ECO:0007669"/>
    <property type="project" value="InterPro"/>
</dbReference>
<dbReference type="GO" id="GO:0016787">
    <property type="term" value="F:hydrolase activity"/>
    <property type="evidence" value="ECO:0007669"/>
    <property type="project" value="UniProtKB-KW"/>
</dbReference>
<dbReference type="PROSITE" id="PS01123">
    <property type="entry name" value="TNASE_1"/>
    <property type="match status" value="1"/>
</dbReference>
<gene>
    <name evidence="5" type="ORF">DFR43_10195</name>
</gene>
<keyword evidence="1" id="KW-0540">Nuclease</keyword>
<dbReference type="GO" id="GO:0004519">
    <property type="term" value="F:endonuclease activity"/>
    <property type="evidence" value="ECO:0007669"/>
    <property type="project" value="UniProtKB-KW"/>
</dbReference>
<feature type="domain" description="TNase-like" evidence="4">
    <location>
        <begin position="25"/>
        <end position="152"/>
    </location>
</feature>